<evidence type="ECO:0000259" key="7">
    <source>
        <dbReference type="Pfam" id="PF00319"/>
    </source>
</evidence>
<gene>
    <name evidence="8" type="ORF">C3L33_02518</name>
</gene>
<keyword evidence="4" id="KW-0804">Transcription</keyword>
<dbReference type="InterPro" id="IPR002100">
    <property type="entry name" value="TF_MADSbox"/>
</dbReference>
<evidence type="ECO:0000313" key="8">
    <source>
        <dbReference type="EMBL" id="KAE9465591.1"/>
    </source>
</evidence>
<accession>A0A6A4MBK8</accession>
<sequence>MSSISTLCAVDAWVIIFSPNNPEPDVWPQLLNVTVLFDIVRAEYDDALFDVAQGNNLVSLSFIRPVCLFLNVAALLAESFEIKKSHIQEKAKRPDERKANEIKILCDIEACLIIFSPYGPDPDVWPSQLGAQRVISRFRNMSPPEQDRKRVDHESYAQQSLEKDEREGDEAEEGEPTQ</sequence>
<dbReference type="EMBL" id="QEFC01000247">
    <property type="protein sequence ID" value="KAE9465591.1"/>
    <property type="molecule type" value="Genomic_DNA"/>
</dbReference>
<proteinExistence type="predicted"/>
<protein>
    <recommendedName>
        <fullName evidence="7">MADS-box domain-containing protein</fullName>
    </recommendedName>
</protein>
<dbReference type="AlphaFoldDB" id="A0A6A4MBK8"/>
<feature type="compositionally biased region" description="Basic and acidic residues" evidence="6">
    <location>
        <begin position="145"/>
        <end position="166"/>
    </location>
</feature>
<dbReference type="Gene3D" id="3.40.1810.10">
    <property type="entry name" value="Transcription factor, MADS-box"/>
    <property type="match status" value="1"/>
</dbReference>
<feature type="domain" description="MADS-box" evidence="7">
    <location>
        <begin position="97"/>
        <end position="119"/>
    </location>
</feature>
<comment type="subcellular location">
    <subcellularLocation>
        <location evidence="1">Nucleus</location>
    </subcellularLocation>
</comment>
<dbReference type="GO" id="GO:0003677">
    <property type="term" value="F:DNA binding"/>
    <property type="evidence" value="ECO:0007669"/>
    <property type="project" value="UniProtKB-KW"/>
</dbReference>
<feature type="region of interest" description="Disordered" evidence="6">
    <location>
        <begin position="140"/>
        <end position="178"/>
    </location>
</feature>
<evidence type="ECO:0000256" key="3">
    <source>
        <dbReference type="ARBA" id="ARBA00023125"/>
    </source>
</evidence>
<keyword evidence="3" id="KW-0238">DNA-binding</keyword>
<dbReference type="Proteomes" id="UP000428333">
    <property type="component" value="Linkage Group LG02"/>
</dbReference>
<evidence type="ECO:0000256" key="1">
    <source>
        <dbReference type="ARBA" id="ARBA00004123"/>
    </source>
</evidence>
<reference evidence="8 9" key="1">
    <citation type="journal article" date="2019" name="Genome Biol. Evol.">
        <title>The Rhododendron genome and chromosomal organization provide insight into shared whole-genome duplications across the heath family (Ericaceae).</title>
        <authorList>
            <person name="Soza V.L."/>
            <person name="Lindsley D."/>
            <person name="Waalkes A."/>
            <person name="Ramage E."/>
            <person name="Patwardhan R.P."/>
            <person name="Burton J.N."/>
            <person name="Adey A."/>
            <person name="Kumar A."/>
            <person name="Qiu R."/>
            <person name="Shendure J."/>
            <person name="Hall B."/>
        </authorList>
    </citation>
    <scope>NUCLEOTIDE SEQUENCE [LARGE SCALE GENOMIC DNA]</scope>
    <source>
        <strain evidence="8">RSF 1966-606</strain>
    </source>
</reference>
<evidence type="ECO:0000256" key="5">
    <source>
        <dbReference type="ARBA" id="ARBA00023242"/>
    </source>
</evidence>
<evidence type="ECO:0000256" key="2">
    <source>
        <dbReference type="ARBA" id="ARBA00023015"/>
    </source>
</evidence>
<keyword evidence="2" id="KW-0805">Transcription regulation</keyword>
<feature type="non-terminal residue" evidence="8">
    <location>
        <position position="1"/>
    </location>
</feature>
<keyword evidence="9" id="KW-1185">Reference proteome</keyword>
<dbReference type="SUPFAM" id="SSF55455">
    <property type="entry name" value="SRF-like"/>
    <property type="match status" value="1"/>
</dbReference>
<evidence type="ECO:0000313" key="9">
    <source>
        <dbReference type="Proteomes" id="UP000428333"/>
    </source>
</evidence>
<feature type="compositionally biased region" description="Acidic residues" evidence="6">
    <location>
        <begin position="167"/>
        <end position="178"/>
    </location>
</feature>
<dbReference type="GO" id="GO:0046983">
    <property type="term" value="F:protein dimerization activity"/>
    <property type="evidence" value="ECO:0007669"/>
    <property type="project" value="InterPro"/>
</dbReference>
<dbReference type="GO" id="GO:0005634">
    <property type="term" value="C:nucleus"/>
    <property type="evidence" value="ECO:0007669"/>
    <property type="project" value="UniProtKB-SubCell"/>
</dbReference>
<keyword evidence="5" id="KW-0539">Nucleus</keyword>
<dbReference type="OrthoDB" id="1692623at2759"/>
<name>A0A6A4MBK8_9ERIC</name>
<evidence type="ECO:0000256" key="4">
    <source>
        <dbReference type="ARBA" id="ARBA00023163"/>
    </source>
</evidence>
<dbReference type="Pfam" id="PF00319">
    <property type="entry name" value="SRF-TF"/>
    <property type="match status" value="1"/>
</dbReference>
<organism evidence="8 9">
    <name type="scientific">Rhododendron williamsianum</name>
    <dbReference type="NCBI Taxonomy" id="262921"/>
    <lineage>
        <taxon>Eukaryota</taxon>
        <taxon>Viridiplantae</taxon>
        <taxon>Streptophyta</taxon>
        <taxon>Embryophyta</taxon>
        <taxon>Tracheophyta</taxon>
        <taxon>Spermatophyta</taxon>
        <taxon>Magnoliopsida</taxon>
        <taxon>eudicotyledons</taxon>
        <taxon>Gunneridae</taxon>
        <taxon>Pentapetalae</taxon>
        <taxon>asterids</taxon>
        <taxon>Ericales</taxon>
        <taxon>Ericaceae</taxon>
        <taxon>Ericoideae</taxon>
        <taxon>Rhodoreae</taxon>
        <taxon>Rhododendron</taxon>
    </lineage>
</organism>
<dbReference type="InterPro" id="IPR036879">
    <property type="entry name" value="TF_MADSbox_sf"/>
</dbReference>
<comment type="caution">
    <text evidence="8">The sequence shown here is derived from an EMBL/GenBank/DDBJ whole genome shotgun (WGS) entry which is preliminary data.</text>
</comment>
<evidence type="ECO:0000256" key="6">
    <source>
        <dbReference type="SAM" id="MobiDB-lite"/>
    </source>
</evidence>